<dbReference type="Proteomes" id="UP001044222">
    <property type="component" value="Chromosome 19"/>
</dbReference>
<gene>
    <name evidence="2" type="ORF">ANANG_G00313380</name>
</gene>
<dbReference type="AlphaFoldDB" id="A0A9D3RK11"/>
<protein>
    <submittedName>
        <fullName evidence="2">Uncharacterized protein</fullName>
    </submittedName>
</protein>
<keyword evidence="3" id="KW-1185">Reference proteome</keyword>
<organism evidence="2 3">
    <name type="scientific">Anguilla anguilla</name>
    <name type="common">European freshwater eel</name>
    <name type="synonym">Muraena anguilla</name>
    <dbReference type="NCBI Taxonomy" id="7936"/>
    <lineage>
        <taxon>Eukaryota</taxon>
        <taxon>Metazoa</taxon>
        <taxon>Chordata</taxon>
        <taxon>Craniata</taxon>
        <taxon>Vertebrata</taxon>
        <taxon>Euteleostomi</taxon>
        <taxon>Actinopterygii</taxon>
        <taxon>Neopterygii</taxon>
        <taxon>Teleostei</taxon>
        <taxon>Anguilliformes</taxon>
        <taxon>Anguillidae</taxon>
        <taxon>Anguilla</taxon>
    </lineage>
</organism>
<evidence type="ECO:0000313" key="2">
    <source>
        <dbReference type="EMBL" id="KAG5830697.1"/>
    </source>
</evidence>
<feature type="compositionally biased region" description="Polar residues" evidence="1">
    <location>
        <begin position="29"/>
        <end position="38"/>
    </location>
</feature>
<proteinExistence type="predicted"/>
<comment type="caution">
    <text evidence="2">The sequence shown here is derived from an EMBL/GenBank/DDBJ whole genome shotgun (WGS) entry which is preliminary data.</text>
</comment>
<feature type="region of interest" description="Disordered" evidence="1">
    <location>
        <begin position="17"/>
        <end position="63"/>
    </location>
</feature>
<name>A0A9D3RK11_ANGAN</name>
<evidence type="ECO:0000313" key="3">
    <source>
        <dbReference type="Proteomes" id="UP001044222"/>
    </source>
</evidence>
<feature type="region of interest" description="Disordered" evidence="1">
    <location>
        <begin position="88"/>
        <end position="107"/>
    </location>
</feature>
<dbReference type="EMBL" id="JAFIRN010000019">
    <property type="protein sequence ID" value="KAG5830697.1"/>
    <property type="molecule type" value="Genomic_DNA"/>
</dbReference>
<feature type="compositionally biased region" description="Basic and acidic residues" evidence="1">
    <location>
        <begin position="42"/>
        <end position="63"/>
    </location>
</feature>
<feature type="compositionally biased region" description="Polar residues" evidence="1">
    <location>
        <begin position="92"/>
        <end position="101"/>
    </location>
</feature>
<sequence>MGLDPWRMYCVEWKTRNASPARKSREESSPATGRSRNPVQAEGEREGRARRERGEQASQRGREKVYIPVKLHTCLQQPVVHLVSRDGLSPARTHSSGSGWQSGPAPEFPLETKGLWRQRTEAQMTSLATNQDITEYLQNDITSVNTGLAVGEGQSLLMGEKMQDSTPALVACSSRYMELCRKTQRAETSALASWPGLYQPTHSRGVHSNKLRGRKKVLRHTKHVSHQMLNMYFFYWPRALDAEDRLAERQRAVQQWPPKRNLMQRGDTLIPSDP</sequence>
<evidence type="ECO:0000256" key="1">
    <source>
        <dbReference type="SAM" id="MobiDB-lite"/>
    </source>
</evidence>
<reference evidence="2" key="1">
    <citation type="submission" date="2021-01" db="EMBL/GenBank/DDBJ databases">
        <title>A chromosome-scale assembly of European eel, Anguilla anguilla.</title>
        <authorList>
            <person name="Henkel C."/>
            <person name="Jong-Raadsen S.A."/>
            <person name="Dufour S."/>
            <person name="Weltzien F.-A."/>
            <person name="Palstra A.P."/>
            <person name="Pelster B."/>
            <person name="Spaink H.P."/>
            <person name="Van Den Thillart G.E."/>
            <person name="Jansen H."/>
            <person name="Zahm M."/>
            <person name="Klopp C."/>
            <person name="Cedric C."/>
            <person name="Louis A."/>
            <person name="Berthelot C."/>
            <person name="Parey E."/>
            <person name="Roest Crollius H."/>
            <person name="Montfort J."/>
            <person name="Robinson-Rechavi M."/>
            <person name="Bucao C."/>
            <person name="Bouchez O."/>
            <person name="Gislard M."/>
            <person name="Lluch J."/>
            <person name="Milhes M."/>
            <person name="Lampietro C."/>
            <person name="Lopez Roques C."/>
            <person name="Donnadieu C."/>
            <person name="Braasch I."/>
            <person name="Desvignes T."/>
            <person name="Postlethwait J."/>
            <person name="Bobe J."/>
            <person name="Guiguen Y."/>
            <person name="Dirks R."/>
        </authorList>
    </citation>
    <scope>NUCLEOTIDE SEQUENCE</scope>
    <source>
        <strain evidence="2">Tag_6206</strain>
        <tissue evidence="2">Liver</tissue>
    </source>
</reference>
<accession>A0A9D3RK11</accession>